<evidence type="ECO:0000313" key="4">
    <source>
        <dbReference type="Proteomes" id="UP000274358"/>
    </source>
</evidence>
<comment type="caution">
    <text evidence="3">The sequence shown here is derived from an EMBL/GenBank/DDBJ whole genome shotgun (WGS) entry which is preliminary data.</text>
</comment>
<dbReference type="InterPro" id="IPR032710">
    <property type="entry name" value="NTF2-like_dom_sf"/>
</dbReference>
<dbReference type="Gene3D" id="3.10.450.50">
    <property type="match status" value="1"/>
</dbReference>
<dbReference type="Pfam" id="PF14534">
    <property type="entry name" value="DUF4440"/>
    <property type="match status" value="1"/>
</dbReference>
<keyword evidence="4" id="KW-1185">Reference proteome</keyword>
<name>A0A432M4Y0_9GAMM</name>
<dbReference type="AlphaFoldDB" id="A0A432M4Y0"/>
<proteinExistence type="predicted"/>
<feature type="domain" description="DUF4440" evidence="2">
    <location>
        <begin position="148"/>
        <end position="257"/>
    </location>
</feature>
<sequence length="269" mass="28826">MAFAHGLPHIAGGIRQGQHRPEDEGKGQGLPFLSSQLRHAGDRRLSIRGQVCELPCRLGSARHNPYRPPLFIDRSPHPAGSGHKAHAWAMATSQAPCSPSRSSAMTVSRTTLTCGFAAVLLACSSLSVHGQDAGTVGTDETQHTAAAILAVDQHWSIAEMTGDSAWLADMLMPDYRTVNTDGSAHDKQALLSGMAKHKLVTRAEAELKLAAYEKDHHIGSTVTIHGDMAIVSFYDTSLGPQKGTTSADVFLYQDGHWHALYSQHTGVHG</sequence>
<organism evidence="3 4">
    <name type="scientific">Dyella choica</name>
    <dbReference type="NCBI Taxonomy" id="1927959"/>
    <lineage>
        <taxon>Bacteria</taxon>
        <taxon>Pseudomonadati</taxon>
        <taxon>Pseudomonadota</taxon>
        <taxon>Gammaproteobacteria</taxon>
        <taxon>Lysobacterales</taxon>
        <taxon>Rhodanobacteraceae</taxon>
        <taxon>Dyella</taxon>
    </lineage>
</organism>
<dbReference type="EMBL" id="RYYV01000009">
    <property type="protein sequence ID" value="RUL74548.1"/>
    <property type="molecule type" value="Genomic_DNA"/>
</dbReference>
<dbReference type="Proteomes" id="UP000274358">
    <property type="component" value="Unassembled WGS sequence"/>
</dbReference>
<evidence type="ECO:0000256" key="1">
    <source>
        <dbReference type="SAM" id="MobiDB-lite"/>
    </source>
</evidence>
<dbReference type="InterPro" id="IPR027843">
    <property type="entry name" value="DUF4440"/>
</dbReference>
<gene>
    <name evidence="3" type="ORF">EKH80_13800</name>
</gene>
<evidence type="ECO:0000259" key="2">
    <source>
        <dbReference type="Pfam" id="PF14534"/>
    </source>
</evidence>
<reference evidence="3 4" key="1">
    <citation type="submission" date="2018-12" db="EMBL/GenBank/DDBJ databases">
        <title>Dyella dinghuensis sp. nov. DHOA06 and Dyella choica sp. nov. 4M-K27, isolated from forest soil.</title>
        <authorList>
            <person name="Qiu L.-H."/>
            <person name="Gao Z.-H."/>
        </authorList>
    </citation>
    <scope>NUCLEOTIDE SEQUENCE [LARGE SCALE GENOMIC DNA]</scope>
    <source>
        <strain evidence="3 4">4M-K27</strain>
    </source>
</reference>
<dbReference type="SUPFAM" id="SSF54427">
    <property type="entry name" value="NTF2-like"/>
    <property type="match status" value="1"/>
</dbReference>
<feature type="region of interest" description="Disordered" evidence="1">
    <location>
        <begin position="1"/>
        <end position="29"/>
    </location>
</feature>
<accession>A0A432M4Y0</accession>
<evidence type="ECO:0000313" key="3">
    <source>
        <dbReference type="EMBL" id="RUL74548.1"/>
    </source>
</evidence>
<protein>
    <submittedName>
        <fullName evidence="3">Nuclear transport factor 2 family protein</fullName>
    </submittedName>
</protein>